<evidence type="ECO:0000313" key="1">
    <source>
        <dbReference type="EMBL" id="CAG8799555.1"/>
    </source>
</evidence>
<accession>A0ABN7VUD0</accession>
<name>A0ABN7VUD0_GIGMA</name>
<protein>
    <submittedName>
        <fullName evidence="1">26737_t:CDS:1</fullName>
    </submittedName>
</protein>
<proteinExistence type="predicted"/>
<keyword evidence="2" id="KW-1185">Reference proteome</keyword>
<dbReference type="EMBL" id="CAJVQB010022421">
    <property type="protein sequence ID" value="CAG8799555.1"/>
    <property type="molecule type" value="Genomic_DNA"/>
</dbReference>
<reference evidence="1 2" key="1">
    <citation type="submission" date="2021-06" db="EMBL/GenBank/DDBJ databases">
        <authorList>
            <person name="Kallberg Y."/>
            <person name="Tangrot J."/>
            <person name="Rosling A."/>
        </authorList>
    </citation>
    <scope>NUCLEOTIDE SEQUENCE [LARGE SCALE GENOMIC DNA]</scope>
    <source>
        <strain evidence="1 2">120-4 pot B 10/14</strain>
    </source>
</reference>
<gene>
    <name evidence="1" type="ORF">GMARGA_LOCUS22811</name>
</gene>
<comment type="caution">
    <text evidence="1">The sequence shown here is derived from an EMBL/GenBank/DDBJ whole genome shotgun (WGS) entry which is preliminary data.</text>
</comment>
<evidence type="ECO:0000313" key="2">
    <source>
        <dbReference type="Proteomes" id="UP000789901"/>
    </source>
</evidence>
<feature type="non-terminal residue" evidence="1">
    <location>
        <position position="1"/>
    </location>
</feature>
<dbReference type="Proteomes" id="UP000789901">
    <property type="component" value="Unassembled WGS sequence"/>
</dbReference>
<organism evidence="1 2">
    <name type="scientific">Gigaspora margarita</name>
    <dbReference type="NCBI Taxonomy" id="4874"/>
    <lineage>
        <taxon>Eukaryota</taxon>
        <taxon>Fungi</taxon>
        <taxon>Fungi incertae sedis</taxon>
        <taxon>Mucoromycota</taxon>
        <taxon>Glomeromycotina</taxon>
        <taxon>Glomeromycetes</taxon>
        <taxon>Diversisporales</taxon>
        <taxon>Gigasporaceae</taxon>
        <taxon>Gigaspora</taxon>
    </lineage>
</organism>
<sequence length="62" mass="7086">NLSNFFFNQSNSFFENWDCLGTPSSVNDFTPFENKGTLFSDHETTNDAGFKTSFQYLTDSPK</sequence>